<evidence type="ECO:0000256" key="1">
    <source>
        <dbReference type="ARBA" id="ARBA00009764"/>
    </source>
</evidence>
<evidence type="ECO:0000256" key="3">
    <source>
        <dbReference type="ARBA" id="ARBA00023054"/>
    </source>
</evidence>
<evidence type="ECO:0000256" key="5">
    <source>
        <dbReference type="RuleBase" id="RU362066"/>
    </source>
</evidence>
<keyword evidence="8" id="KW-0282">Flagellum</keyword>
<organism evidence="8 9">
    <name type="scientific">Keratinibaculum paraultunense</name>
    <dbReference type="NCBI Taxonomy" id="1278232"/>
    <lineage>
        <taxon>Bacteria</taxon>
        <taxon>Bacillati</taxon>
        <taxon>Bacillota</taxon>
        <taxon>Tissierellia</taxon>
        <taxon>Tissierellales</taxon>
        <taxon>Tepidimicrobiaceae</taxon>
        <taxon>Keratinibaculum</taxon>
    </lineage>
</organism>
<keyword evidence="5" id="KW-0964">Secreted</keyword>
<dbReference type="InterPro" id="IPR010809">
    <property type="entry name" value="FliD_C"/>
</dbReference>
<evidence type="ECO:0000259" key="7">
    <source>
        <dbReference type="Pfam" id="PF07195"/>
    </source>
</evidence>
<accession>A0A4R3L0R5</accession>
<dbReference type="EMBL" id="SMAE01000001">
    <property type="protein sequence ID" value="TCS91598.1"/>
    <property type="molecule type" value="Genomic_DNA"/>
</dbReference>
<comment type="subunit">
    <text evidence="2 5">Homopentamer.</text>
</comment>
<dbReference type="PANTHER" id="PTHR30288">
    <property type="entry name" value="FLAGELLAR CAP/ASSEMBLY PROTEIN FLID"/>
    <property type="match status" value="1"/>
</dbReference>
<keyword evidence="8" id="KW-0969">Cilium</keyword>
<feature type="domain" description="Flagellar hook-associated protein 2 N-terminal" evidence="6">
    <location>
        <begin position="12"/>
        <end position="121"/>
    </location>
</feature>
<dbReference type="InterPro" id="IPR003481">
    <property type="entry name" value="FliD_N"/>
</dbReference>
<proteinExistence type="inferred from homology"/>
<gene>
    <name evidence="8" type="ORF">EDD65_101100</name>
</gene>
<protein>
    <recommendedName>
        <fullName evidence="5">Flagellar hook-associated protein 2</fullName>
        <shortName evidence="5">HAP2</shortName>
    </recommendedName>
    <alternativeName>
        <fullName evidence="5">Flagellar cap protein</fullName>
    </alternativeName>
</protein>
<dbReference type="AlphaFoldDB" id="A0A4R3L0R5"/>
<comment type="function">
    <text evidence="5">Required for morphogenesis and for the elongation of the flagellar filament by facilitating polymerization of the flagellin monomers at the tip of growing filament. Forms a capping structure, which prevents flagellin subunits (transported through the central channel of the flagellum) from leaking out without polymerization at the distal end.</text>
</comment>
<evidence type="ECO:0000256" key="2">
    <source>
        <dbReference type="ARBA" id="ARBA00011255"/>
    </source>
</evidence>
<evidence type="ECO:0000256" key="4">
    <source>
        <dbReference type="ARBA" id="ARBA00023143"/>
    </source>
</evidence>
<dbReference type="RefSeq" id="WP_132025334.1">
    <property type="nucleotide sequence ID" value="NZ_CP068564.1"/>
</dbReference>
<keyword evidence="3 5" id="KW-0175">Coiled coil</keyword>
<dbReference type="GO" id="GO:0071973">
    <property type="term" value="P:bacterial-type flagellum-dependent cell motility"/>
    <property type="evidence" value="ECO:0007669"/>
    <property type="project" value="TreeGrafter"/>
</dbReference>
<dbReference type="Proteomes" id="UP000294567">
    <property type="component" value="Unassembled WGS sequence"/>
</dbReference>
<dbReference type="OrthoDB" id="9776025at2"/>
<comment type="subcellular location">
    <subcellularLocation>
        <location evidence="5">Secreted</location>
    </subcellularLocation>
    <subcellularLocation>
        <location evidence="5">Bacterial flagellum</location>
    </subcellularLocation>
</comment>
<comment type="caution">
    <text evidence="8">The sequence shown here is derived from an EMBL/GenBank/DDBJ whole genome shotgun (WGS) entry which is preliminary data.</text>
</comment>
<name>A0A4R3L0R5_9FIRM</name>
<dbReference type="PANTHER" id="PTHR30288:SF0">
    <property type="entry name" value="FLAGELLAR HOOK-ASSOCIATED PROTEIN 2"/>
    <property type="match status" value="1"/>
</dbReference>
<keyword evidence="4 5" id="KW-0975">Bacterial flagellum</keyword>
<evidence type="ECO:0000259" key="6">
    <source>
        <dbReference type="Pfam" id="PF02465"/>
    </source>
</evidence>
<dbReference type="Pfam" id="PF07195">
    <property type="entry name" value="FliD_C"/>
    <property type="match status" value="1"/>
</dbReference>
<feature type="coiled-coil region" evidence="5">
    <location>
        <begin position="311"/>
        <end position="342"/>
    </location>
</feature>
<dbReference type="GO" id="GO:0009424">
    <property type="term" value="C:bacterial-type flagellum hook"/>
    <property type="evidence" value="ECO:0007669"/>
    <property type="project" value="UniProtKB-UniRule"/>
</dbReference>
<dbReference type="Pfam" id="PF02465">
    <property type="entry name" value="FliD_N"/>
    <property type="match status" value="1"/>
</dbReference>
<sequence>MYNTMRIDGLASGIDTEEIIKNLMRAERVKVDRVEQEKQIVLWRQEMYNDLNKDFANFIINTRKMFGLTSVTHTGTLVPNSYKSLNWVKKATSSNENIAKVSTTAMAVDGNYKVKVDKLAEGVNLASGVDIRKSENNPGLVGENGKIVDEDGNIIKNIEFTINDGKNDFKIKISKDEGITMNDVVRAINSAKKTIDGEEVSIEAKASYDANIGRFFLQTTNTGADAKIKIDTEDDITKYFINGLKLTNGEKDESNELKFYTVGEELAGQDAVINFNGAQNIKSSTNRITINGITMDLINTGEFNINVSADVDAIYEKIEQFVEEYNKLIEKANQLLAEKRYRDYKPLTAEQKKEMDKEDIKLWEEKAKSGLLRSDDLISRTMLNVRRSLYEKSAGIEGSYQLITEIGISTEKYARGSAGGKLVIDEQKLKEAIAKDSEGVIELLFKESNPEHKEVIDGKEVVQTGGIVTRVYENLMAGMEEIIKKSGTGENAELYRGVKPNILLEFVSKHGSISLLDEDLIQYNKKIDDLNEMLFRKENYYYKKFTAMEKAISRMNSQSMWMMQQFMNQ</sequence>
<reference evidence="8 9" key="1">
    <citation type="submission" date="2019-03" db="EMBL/GenBank/DDBJ databases">
        <title>Genomic Encyclopedia of Type Strains, Phase IV (KMG-IV): sequencing the most valuable type-strain genomes for metagenomic binning, comparative biology and taxonomic classification.</title>
        <authorList>
            <person name="Goeker M."/>
        </authorList>
    </citation>
    <scope>NUCLEOTIDE SEQUENCE [LARGE SCALE GENOMIC DNA]</scope>
    <source>
        <strain evidence="8 9">DSM 26752</strain>
    </source>
</reference>
<keyword evidence="9" id="KW-1185">Reference proteome</keyword>
<dbReference type="InterPro" id="IPR040026">
    <property type="entry name" value="FliD"/>
</dbReference>
<dbReference type="GO" id="GO:0005576">
    <property type="term" value="C:extracellular region"/>
    <property type="evidence" value="ECO:0007669"/>
    <property type="project" value="UniProtKB-SubCell"/>
</dbReference>
<dbReference type="GO" id="GO:0009421">
    <property type="term" value="C:bacterial-type flagellum filament cap"/>
    <property type="evidence" value="ECO:0007669"/>
    <property type="project" value="InterPro"/>
</dbReference>
<evidence type="ECO:0000313" key="9">
    <source>
        <dbReference type="Proteomes" id="UP000294567"/>
    </source>
</evidence>
<feature type="domain" description="Flagellar hook-associated protein 2 C-terminal" evidence="7">
    <location>
        <begin position="268"/>
        <end position="557"/>
    </location>
</feature>
<dbReference type="GO" id="GO:0007155">
    <property type="term" value="P:cell adhesion"/>
    <property type="evidence" value="ECO:0007669"/>
    <property type="project" value="InterPro"/>
</dbReference>
<comment type="similarity">
    <text evidence="1 5">Belongs to the FliD family.</text>
</comment>
<evidence type="ECO:0000313" key="8">
    <source>
        <dbReference type="EMBL" id="TCS91598.1"/>
    </source>
</evidence>
<keyword evidence="8" id="KW-0966">Cell projection</keyword>